<evidence type="ECO:0000313" key="4">
    <source>
        <dbReference type="Proteomes" id="UP000597338"/>
    </source>
</evidence>
<feature type="domain" description="UspA" evidence="2">
    <location>
        <begin position="19"/>
        <end position="161"/>
    </location>
</feature>
<accession>A0ABQ1M1F8</accession>
<proteinExistence type="inferred from homology"/>
<dbReference type="PRINTS" id="PR01438">
    <property type="entry name" value="UNVRSLSTRESS"/>
</dbReference>
<dbReference type="Proteomes" id="UP000597338">
    <property type="component" value="Unassembled WGS sequence"/>
</dbReference>
<dbReference type="InterPro" id="IPR006015">
    <property type="entry name" value="Universal_stress_UspA"/>
</dbReference>
<sequence length="297" mass="33508">MSKSRIEFSGAALKNNVMKQLLCPFDFSAAAVNAAKYAAHLAQDRNRDLVLLYVEQVSAWHGVVPEAPGALPLADDGARGTKEQLQSYAASLEHEFKIRCTADLRTYIATVSDALGKAISLGDFELIVMGTGGADTEMDHLFGTTTYQVIRDARKPLLLVPENCRFEKPSRILYATDYCPDDLSHITGLLTLFARYRPELTVFHVSKKRTAVSDEVFRCFRNVLEDDLGQKRNIRFKRAVGDDVPGILTDVMHDYDLLVLFTRHRNLVSSIFQRRTLRKLSLSPDFPMLVFPYQMDR</sequence>
<dbReference type="PANTHER" id="PTHR46268:SF25">
    <property type="entry name" value="USPA DOMAIN PROTEIN"/>
    <property type="match status" value="1"/>
</dbReference>
<dbReference type="InterPro" id="IPR006016">
    <property type="entry name" value="UspA"/>
</dbReference>
<dbReference type="CDD" id="cd00293">
    <property type="entry name" value="USP-like"/>
    <property type="match status" value="1"/>
</dbReference>
<reference evidence="4" key="1">
    <citation type="journal article" date="2019" name="Int. J. Syst. Evol. Microbiol.">
        <title>The Global Catalogue of Microorganisms (GCM) 10K type strain sequencing project: providing services to taxonomists for standard genome sequencing and annotation.</title>
        <authorList>
            <consortium name="The Broad Institute Genomics Platform"/>
            <consortium name="The Broad Institute Genome Sequencing Center for Infectious Disease"/>
            <person name="Wu L."/>
            <person name="Ma J."/>
        </authorList>
    </citation>
    <scope>NUCLEOTIDE SEQUENCE [LARGE SCALE GENOMIC DNA]</scope>
    <source>
        <strain evidence="4">CGMCC 1.15342</strain>
    </source>
</reference>
<keyword evidence="4" id="KW-1185">Reference proteome</keyword>
<name>A0ABQ1M1F8_9SPHI</name>
<dbReference type="Pfam" id="PF00582">
    <property type="entry name" value="Usp"/>
    <property type="match status" value="1"/>
</dbReference>
<evidence type="ECO:0000259" key="2">
    <source>
        <dbReference type="Pfam" id="PF00582"/>
    </source>
</evidence>
<dbReference type="EMBL" id="BMIK01000009">
    <property type="protein sequence ID" value="GGC33117.1"/>
    <property type="molecule type" value="Genomic_DNA"/>
</dbReference>
<organism evidence="3 4">
    <name type="scientific">Parapedobacter defluvii</name>
    <dbReference type="NCBI Taxonomy" id="2045106"/>
    <lineage>
        <taxon>Bacteria</taxon>
        <taxon>Pseudomonadati</taxon>
        <taxon>Bacteroidota</taxon>
        <taxon>Sphingobacteriia</taxon>
        <taxon>Sphingobacteriales</taxon>
        <taxon>Sphingobacteriaceae</taxon>
        <taxon>Parapedobacter</taxon>
    </lineage>
</organism>
<evidence type="ECO:0000256" key="1">
    <source>
        <dbReference type="ARBA" id="ARBA00008791"/>
    </source>
</evidence>
<dbReference type="Gene3D" id="3.40.50.12370">
    <property type="match status" value="1"/>
</dbReference>
<dbReference type="SUPFAM" id="SSF52402">
    <property type="entry name" value="Adenine nucleotide alpha hydrolases-like"/>
    <property type="match status" value="2"/>
</dbReference>
<comment type="similarity">
    <text evidence="1">Belongs to the universal stress protein A family.</text>
</comment>
<protein>
    <recommendedName>
        <fullName evidence="2">UspA domain-containing protein</fullName>
    </recommendedName>
</protein>
<gene>
    <name evidence="3" type="ORF">GCM10011386_26530</name>
</gene>
<evidence type="ECO:0000313" key="3">
    <source>
        <dbReference type="EMBL" id="GGC33117.1"/>
    </source>
</evidence>
<comment type="caution">
    <text evidence="3">The sequence shown here is derived from an EMBL/GenBank/DDBJ whole genome shotgun (WGS) entry which is preliminary data.</text>
</comment>
<dbReference type="PANTHER" id="PTHR46268">
    <property type="entry name" value="STRESS RESPONSE PROTEIN NHAX"/>
    <property type="match status" value="1"/>
</dbReference>